<evidence type="ECO:0000313" key="2">
    <source>
        <dbReference type="Proteomes" id="UP000248311"/>
    </source>
</evidence>
<dbReference type="InterPro" id="IPR024787">
    <property type="entry name" value="EcsC"/>
</dbReference>
<dbReference type="Proteomes" id="UP000248311">
    <property type="component" value="Unassembled WGS sequence"/>
</dbReference>
<comment type="caution">
    <text evidence="1">The sequence shown here is derived from an EMBL/GenBank/DDBJ whole genome shotgun (WGS) entry which is preliminary data.</text>
</comment>
<dbReference type="AlphaFoldDB" id="A0A318T6F7"/>
<gene>
    <name evidence="1" type="ORF">DFP88_103330</name>
</gene>
<dbReference type="PANTHER" id="PTHR41260:SF1">
    <property type="entry name" value="PROTEIN ECSC"/>
    <property type="match status" value="1"/>
</dbReference>
<dbReference type="Pfam" id="PF12787">
    <property type="entry name" value="EcsC"/>
    <property type="match status" value="1"/>
</dbReference>
<sequence length="269" mass="28129">MRAMKEINPATPPVPLTAEARAEIAALADRQRKAASLLMRIVSLAGGRVEDGMRMLPKPARSRIEAGARAALTRSYALAEDSRGFSAGPWGALTRQVSTDRQHRLVATVSGAFGGLGGLPTALAEIPVATTIIFRAVQGVAQANGEDPASEETRLECLRVFGAGGAGPDEAGIDTSFLGARLGLSGIALNTLIARVAPRFAAVLGARLAGQAVPILGAVAGAGTNWAFTGYYTEVAHVHFGLRRLVRHYGEEAVLNEFHTVLSGKTRRG</sequence>
<dbReference type="PANTHER" id="PTHR41260">
    <property type="entry name" value="PROTEIN ECSC"/>
    <property type="match status" value="1"/>
</dbReference>
<name>A0A318T6F7_9RHOB</name>
<keyword evidence="2" id="KW-1185">Reference proteome</keyword>
<accession>A0A318T6F7</accession>
<protein>
    <submittedName>
        <fullName evidence="1">EcsC family protein</fullName>
    </submittedName>
</protein>
<organism evidence="1 2">
    <name type="scientific">Pseudoroseicyclus aestuarii</name>
    <dbReference type="NCBI Taxonomy" id="1795041"/>
    <lineage>
        <taxon>Bacteria</taxon>
        <taxon>Pseudomonadati</taxon>
        <taxon>Pseudomonadota</taxon>
        <taxon>Alphaproteobacteria</taxon>
        <taxon>Rhodobacterales</taxon>
        <taxon>Paracoccaceae</taxon>
        <taxon>Pseudoroseicyclus</taxon>
    </lineage>
</organism>
<evidence type="ECO:0000313" key="1">
    <source>
        <dbReference type="EMBL" id="PYE83968.1"/>
    </source>
</evidence>
<dbReference type="EMBL" id="QJTE01000003">
    <property type="protein sequence ID" value="PYE83968.1"/>
    <property type="molecule type" value="Genomic_DNA"/>
</dbReference>
<proteinExistence type="predicted"/>
<dbReference type="RefSeq" id="WP_342767717.1">
    <property type="nucleotide sequence ID" value="NZ_QJTE01000003.1"/>
</dbReference>
<reference evidence="1 2" key="1">
    <citation type="submission" date="2018-06" db="EMBL/GenBank/DDBJ databases">
        <title>Genomic Encyclopedia of Type Strains, Phase III (KMG-III): the genomes of soil and plant-associated and newly described type strains.</title>
        <authorList>
            <person name="Whitman W."/>
        </authorList>
    </citation>
    <scope>NUCLEOTIDE SEQUENCE [LARGE SCALE GENOMIC DNA]</scope>
    <source>
        <strain evidence="1 2">CECT 9025</strain>
    </source>
</reference>